<dbReference type="EMBL" id="LR797428">
    <property type="protein sequence ID" value="CAB4215409.1"/>
    <property type="molecule type" value="Genomic_DNA"/>
</dbReference>
<evidence type="ECO:0000313" key="3">
    <source>
        <dbReference type="EMBL" id="CAB5230597.1"/>
    </source>
</evidence>
<accession>A0A6J5QXR0</accession>
<evidence type="ECO:0000313" key="1">
    <source>
        <dbReference type="EMBL" id="CAB4184424.1"/>
    </source>
</evidence>
<sequence>MPAPKSINQSDAIEVQYVDGSLPSGEFANGLPADGSTISVPADIAQAWIQAGVAKPVSKTAAPAVIEKELE</sequence>
<evidence type="ECO:0000313" key="2">
    <source>
        <dbReference type="EMBL" id="CAB4215409.1"/>
    </source>
</evidence>
<organism evidence="1">
    <name type="scientific">uncultured Caudovirales phage</name>
    <dbReference type="NCBI Taxonomy" id="2100421"/>
    <lineage>
        <taxon>Viruses</taxon>
        <taxon>Duplodnaviria</taxon>
        <taxon>Heunggongvirae</taxon>
        <taxon>Uroviricota</taxon>
        <taxon>Caudoviricetes</taxon>
        <taxon>Peduoviridae</taxon>
        <taxon>Maltschvirus</taxon>
        <taxon>Maltschvirus maltsch</taxon>
    </lineage>
</organism>
<dbReference type="EMBL" id="LR798419">
    <property type="protein sequence ID" value="CAB5230597.1"/>
    <property type="molecule type" value="Genomic_DNA"/>
</dbReference>
<gene>
    <name evidence="1" type="ORF">UFOVP1126_17</name>
    <name evidence="2" type="ORF">UFOVP1485_17</name>
    <name evidence="3" type="ORF">UFOVP1573_43</name>
</gene>
<dbReference type="EMBL" id="LR797069">
    <property type="protein sequence ID" value="CAB4184424.1"/>
    <property type="molecule type" value="Genomic_DNA"/>
</dbReference>
<name>A0A6J5QXR0_9CAUD</name>
<proteinExistence type="predicted"/>
<reference evidence="1" key="1">
    <citation type="submission" date="2020-05" db="EMBL/GenBank/DDBJ databases">
        <authorList>
            <person name="Chiriac C."/>
            <person name="Salcher M."/>
            <person name="Ghai R."/>
            <person name="Kavagutti S V."/>
        </authorList>
    </citation>
    <scope>NUCLEOTIDE SEQUENCE</scope>
</reference>
<protein>
    <submittedName>
        <fullName evidence="1">Uncharacterized protein</fullName>
    </submittedName>
</protein>